<dbReference type="SUPFAM" id="SSF56954">
    <property type="entry name" value="Outer membrane efflux proteins (OEP)"/>
    <property type="match status" value="1"/>
</dbReference>
<dbReference type="GO" id="GO:1990281">
    <property type="term" value="C:efflux pump complex"/>
    <property type="evidence" value="ECO:0007669"/>
    <property type="project" value="TreeGrafter"/>
</dbReference>
<gene>
    <name evidence="10" type="ORF">NT2_06_01620</name>
</gene>
<keyword evidence="3" id="KW-0813">Transport</keyword>
<feature type="signal peptide" evidence="9">
    <location>
        <begin position="1"/>
        <end position="24"/>
    </location>
</feature>
<dbReference type="InterPro" id="IPR051906">
    <property type="entry name" value="TolC-like"/>
</dbReference>
<comment type="similarity">
    <text evidence="2">Belongs to the outer membrane factor (OMF) (TC 1.B.17) family.</text>
</comment>
<evidence type="ECO:0000256" key="7">
    <source>
        <dbReference type="ARBA" id="ARBA00023237"/>
    </source>
</evidence>
<reference evidence="10 11" key="1">
    <citation type="submission" date="2013-09" db="EMBL/GenBank/DDBJ databases">
        <title>Whole genome shotgun sequence of Novosphingobium tardaugens NBRC 16725.</title>
        <authorList>
            <person name="Isaki S."/>
            <person name="Hosoyama A."/>
            <person name="Tsuchikane K."/>
            <person name="Katsumata H."/>
            <person name="Ando Y."/>
            <person name="Yamazaki S."/>
            <person name="Fujita N."/>
        </authorList>
    </citation>
    <scope>NUCLEOTIDE SEQUENCE [LARGE SCALE GENOMIC DNA]</scope>
    <source>
        <strain evidence="10 11">NBRC 16725</strain>
    </source>
</reference>
<feature type="coiled-coil region" evidence="8">
    <location>
        <begin position="148"/>
        <end position="175"/>
    </location>
</feature>
<dbReference type="Gene3D" id="1.20.1600.10">
    <property type="entry name" value="Outer membrane efflux proteins (OEP)"/>
    <property type="match status" value="1"/>
</dbReference>
<dbReference type="GO" id="GO:0009279">
    <property type="term" value="C:cell outer membrane"/>
    <property type="evidence" value="ECO:0007669"/>
    <property type="project" value="UniProtKB-SubCell"/>
</dbReference>
<comment type="subcellular location">
    <subcellularLocation>
        <location evidence="1">Cell outer membrane</location>
    </subcellularLocation>
</comment>
<keyword evidence="11" id="KW-1185">Reference proteome</keyword>
<dbReference type="AlphaFoldDB" id="U2YMK6"/>
<comment type="caution">
    <text evidence="10">The sequence shown here is derived from an EMBL/GenBank/DDBJ whole genome shotgun (WGS) entry which is preliminary data.</text>
</comment>
<accession>U2YMK6</accession>
<dbReference type="EMBL" id="BASZ01000006">
    <property type="protein sequence ID" value="GAD49722.1"/>
    <property type="molecule type" value="Genomic_DNA"/>
</dbReference>
<name>U2YMK6_9SPHN</name>
<dbReference type="Pfam" id="PF02321">
    <property type="entry name" value="OEP"/>
    <property type="match status" value="2"/>
</dbReference>
<evidence type="ECO:0000256" key="4">
    <source>
        <dbReference type="ARBA" id="ARBA00022452"/>
    </source>
</evidence>
<protein>
    <submittedName>
        <fullName evidence="10">TolC-like protein</fullName>
    </submittedName>
</protein>
<dbReference type="KEGG" id="ntd:EGO55_18585"/>
<evidence type="ECO:0000313" key="11">
    <source>
        <dbReference type="Proteomes" id="UP000016568"/>
    </source>
</evidence>
<evidence type="ECO:0000256" key="3">
    <source>
        <dbReference type="ARBA" id="ARBA00022448"/>
    </source>
</evidence>
<evidence type="ECO:0000313" key="10">
    <source>
        <dbReference type="EMBL" id="GAD49722.1"/>
    </source>
</evidence>
<evidence type="ECO:0000256" key="1">
    <source>
        <dbReference type="ARBA" id="ARBA00004442"/>
    </source>
</evidence>
<dbReference type="GO" id="GO:0015288">
    <property type="term" value="F:porin activity"/>
    <property type="evidence" value="ECO:0007669"/>
    <property type="project" value="TreeGrafter"/>
</dbReference>
<organism evidence="10 11">
    <name type="scientific">Caenibius tardaugens NBRC 16725</name>
    <dbReference type="NCBI Taxonomy" id="1219035"/>
    <lineage>
        <taxon>Bacteria</taxon>
        <taxon>Pseudomonadati</taxon>
        <taxon>Pseudomonadota</taxon>
        <taxon>Alphaproteobacteria</taxon>
        <taxon>Sphingomonadales</taxon>
        <taxon>Erythrobacteraceae</taxon>
        <taxon>Caenibius</taxon>
    </lineage>
</organism>
<keyword evidence="5" id="KW-0812">Transmembrane</keyword>
<dbReference type="Proteomes" id="UP000016568">
    <property type="component" value="Unassembled WGS sequence"/>
</dbReference>
<evidence type="ECO:0000256" key="6">
    <source>
        <dbReference type="ARBA" id="ARBA00023136"/>
    </source>
</evidence>
<dbReference type="eggNOG" id="COG1538">
    <property type="taxonomic scope" value="Bacteria"/>
</dbReference>
<evidence type="ECO:0000256" key="9">
    <source>
        <dbReference type="SAM" id="SignalP"/>
    </source>
</evidence>
<dbReference type="RefSeq" id="WP_021690627.1">
    <property type="nucleotide sequence ID" value="NZ_BASZ01000006.1"/>
</dbReference>
<dbReference type="OrthoDB" id="9789368at2"/>
<dbReference type="InterPro" id="IPR003423">
    <property type="entry name" value="OMP_efflux"/>
</dbReference>
<dbReference type="NCBIfam" id="TIGR01844">
    <property type="entry name" value="type_I_sec_TolC"/>
    <property type="match status" value="1"/>
</dbReference>
<dbReference type="InterPro" id="IPR010130">
    <property type="entry name" value="T1SS_OMP_TolC"/>
</dbReference>
<evidence type="ECO:0000256" key="8">
    <source>
        <dbReference type="SAM" id="Coils"/>
    </source>
</evidence>
<keyword evidence="6" id="KW-0472">Membrane</keyword>
<evidence type="ECO:0000256" key="5">
    <source>
        <dbReference type="ARBA" id="ARBA00022692"/>
    </source>
</evidence>
<keyword evidence="8" id="KW-0175">Coiled coil</keyword>
<dbReference type="PANTHER" id="PTHR30026">
    <property type="entry name" value="OUTER MEMBRANE PROTEIN TOLC"/>
    <property type="match status" value="1"/>
</dbReference>
<dbReference type="GO" id="GO:0015562">
    <property type="term" value="F:efflux transmembrane transporter activity"/>
    <property type="evidence" value="ECO:0007669"/>
    <property type="project" value="InterPro"/>
</dbReference>
<dbReference type="PANTHER" id="PTHR30026:SF20">
    <property type="entry name" value="OUTER MEMBRANE PROTEIN TOLC"/>
    <property type="match status" value="1"/>
</dbReference>
<sequence>MPDVRSACSALGIILALAAAPASAQSLSDAYAAALRQDPDHTAAAAERDAAQENEALARVLFRPKAQVQGNAGYSRVTADMDDTSSTLLDQVDGLSGGVLVGVEQPIISGEARAQQRQLRAGARAGDAQYEASRQQLALRVAQAYFDVLRAKDTLASLTAQEESARREQRAAQARFDAGWAKITDVREAQARGDGVAAQIVSARAQSELAVSRFRELTGFDGGELHLVRSELSPAPPIRPLPDWQDEAEAQAPVIHARREQLAANEATVDQYRWSSQVQVTARGAYGQTWRGGNEAALLGVITPPGRVGGFFAGLQAKIPLYTGGALEAQRRQATSQAASGRARLDAARRDVRLQVEQAWLGQRSSAERAAALRTALASAELQERAALTGREVGVRTQSDVLAAQAQTFEISRQLNDALYSYEYSRVALAAVAGVLTPDTLAEIDRDLTPR</sequence>
<keyword evidence="7" id="KW-0998">Cell outer membrane</keyword>
<evidence type="ECO:0000256" key="2">
    <source>
        <dbReference type="ARBA" id="ARBA00007613"/>
    </source>
</evidence>
<keyword evidence="4" id="KW-1134">Transmembrane beta strand</keyword>
<feature type="chain" id="PRO_5030177764" evidence="9">
    <location>
        <begin position="25"/>
        <end position="451"/>
    </location>
</feature>
<proteinExistence type="inferred from homology"/>
<keyword evidence="9" id="KW-0732">Signal</keyword>